<organism evidence="1 2">
    <name type="scientific">Methylobacterium radiotolerans</name>
    <dbReference type="NCBI Taxonomy" id="31998"/>
    <lineage>
        <taxon>Bacteria</taxon>
        <taxon>Pseudomonadati</taxon>
        <taxon>Pseudomonadota</taxon>
        <taxon>Alphaproteobacteria</taxon>
        <taxon>Hyphomicrobiales</taxon>
        <taxon>Methylobacteriaceae</taxon>
        <taxon>Methylobacterium</taxon>
    </lineage>
</organism>
<reference evidence="1 2" key="1">
    <citation type="submission" date="2024-06" db="EMBL/GenBank/DDBJ databases">
        <title>Genomics of switchgrass bacterial isolates.</title>
        <authorList>
            <person name="Shade A."/>
        </authorList>
    </citation>
    <scope>NUCLEOTIDE SEQUENCE [LARGE SCALE GENOMIC DNA]</scope>
    <source>
        <strain evidence="1 2">PvP084</strain>
    </source>
</reference>
<comment type="caution">
    <text evidence="1">The sequence shown here is derived from an EMBL/GenBank/DDBJ whole genome shotgun (WGS) entry which is preliminary data.</text>
</comment>
<sequence>MPKRLTITVPHALGAAEVRRRIDLHMDWAFRRLEAEKIRVEAEDWLGNRRAFSGSGYGQTARVAIQVADDALEVEALVPWMASLFTPVIESVGRHYVGRLLSDEAA</sequence>
<gene>
    <name evidence="1" type="ORF">ABIC20_000277</name>
</gene>
<dbReference type="Proteomes" id="UP001549119">
    <property type="component" value="Unassembled WGS sequence"/>
</dbReference>
<evidence type="ECO:0008006" key="3">
    <source>
        <dbReference type="Google" id="ProtNLM"/>
    </source>
</evidence>
<accession>A0ABV2N914</accession>
<proteinExistence type="predicted"/>
<dbReference type="RefSeq" id="WP_029359299.1">
    <property type="nucleotide sequence ID" value="NZ_JAPTHG010000010.1"/>
</dbReference>
<dbReference type="InterPro" id="IPR013433">
    <property type="entry name" value="PHA_gran_rgn"/>
</dbReference>
<dbReference type="Pfam" id="PF09650">
    <property type="entry name" value="PHA_gran_rgn"/>
    <property type="match status" value="1"/>
</dbReference>
<protein>
    <recommendedName>
        <fullName evidence="3">Polyhydroxyalkanoic acid system protein</fullName>
    </recommendedName>
</protein>
<evidence type="ECO:0000313" key="2">
    <source>
        <dbReference type="Proteomes" id="UP001549119"/>
    </source>
</evidence>
<keyword evidence="2" id="KW-1185">Reference proteome</keyword>
<evidence type="ECO:0000313" key="1">
    <source>
        <dbReference type="EMBL" id="MET3862968.1"/>
    </source>
</evidence>
<dbReference type="EMBL" id="JBEPNW010000002">
    <property type="protein sequence ID" value="MET3862968.1"/>
    <property type="molecule type" value="Genomic_DNA"/>
</dbReference>
<name>A0ABV2N914_9HYPH</name>